<dbReference type="EMBL" id="JBHLWN010000027">
    <property type="protein sequence ID" value="MFC0212229.1"/>
    <property type="molecule type" value="Genomic_DNA"/>
</dbReference>
<dbReference type="SUPFAM" id="SSF53850">
    <property type="entry name" value="Periplasmic binding protein-like II"/>
    <property type="match status" value="1"/>
</dbReference>
<protein>
    <submittedName>
        <fullName evidence="1">ABC transporter substrate-binding protein</fullName>
    </submittedName>
</protein>
<dbReference type="Pfam" id="PF01547">
    <property type="entry name" value="SBP_bac_1"/>
    <property type="match status" value="1"/>
</dbReference>
<dbReference type="Gene3D" id="3.40.190.10">
    <property type="entry name" value="Periplasmic binding protein-like II"/>
    <property type="match status" value="2"/>
</dbReference>
<accession>A0ABV6DHY0</accession>
<reference evidence="1 2" key="1">
    <citation type="submission" date="2024-09" db="EMBL/GenBank/DDBJ databases">
        <authorList>
            <person name="Sun Q."/>
            <person name="Mori K."/>
        </authorList>
    </citation>
    <scope>NUCLEOTIDE SEQUENCE [LARGE SCALE GENOMIC DNA]</scope>
    <source>
        <strain evidence="1 2">CCM 7759</strain>
    </source>
</reference>
<comment type="caution">
    <text evidence="1">The sequence shown here is derived from an EMBL/GenBank/DDBJ whole genome shotgun (WGS) entry which is preliminary data.</text>
</comment>
<evidence type="ECO:0000313" key="2">
    <source>
        <dbReference type="Proteomes" id="UP001589776"/>
    </source>
</evidence>
<proteinExistence type="predicted"/>
<sequence>MIKNVRLAASIIILSALLVGVLGCSPGAGPQPASRPNAESKQVTLRFVWWGGEQRKEATLKAIDLYQKKYPNVKIEPQAYTSYLDLARDLTISTAEQQMPDLIQGDYSFIFNYINRKLLEPLNPYVEAKTLNLSDVEPLYLAPGKDKDGQLYAVNLGNNVQAFMYNADLLAKYKVQVPKEGYTIDDLYATLKELKTKVKTPGFVPLGSMIDPVYYMRAKGKSLYSTDGTSLGYDNDRIMTDYFATYQKWRSEGLVGDLLISTPVANDKNHPLLTGKHAFLTLYSNMVGPLNDFGIAKLKMLALPKIDSNQEGHYIKPSMFISVSSYSKHKEEAVKFIDFITNDLEANSILNAERGVPISKKVYDELLKKADDGRKEAFTFVDYIKTRSKPIDPPAPRAATTISNVFNIQFLAVGSNALTPEQAAQTYRESANQIFADEKVSNEP</sequence>
<dbReference type="PANTHER" id="PTHR43649">
    <property type="entry name" value="ARABINOSE-BINDING PROTEIN-RELATED"/>
    <property type="match status" value="1"/>
</dbReference>
<gene>
    <name evidence="1" type="ORF">ACFFK0_07115</name>
</gene>
<dbReference type="PANTHER" id="PTHR43649:SF11">
    <property type="entry name" value="ABC TRANSPORTER SUBSTRATE-BINDING PROTEIN YESO-RELATED"/>
    <property type="match status" value="1"/>
</dbReference>
<organism evidence="1 2">
    <name type="scientific">Paenibacillus chartarius</name>
    <dbReference type="NCBI Taxonomy" id="747481"/>
    <lineage>
        <taxon>Bacteria</taxon>
        <taxon>Bacillati</taxon>
        <taxon>Bacillota</taxon>
        <taxon>Bacilli</taxon>
        <taxon>Bacillales</taxon>
        <taxon>Paenibacillaceae</taxon>
        <taxon>Paenibacillus</taxon>
    </lineage>
</organism>
<dbReference type="Proteomes" id="UP001589776">
    <property type="component" value="Unassembled WGS sequence"/>
</dbReference>
<dbReference type="InterPro" id="IPR050490">
    <property type="entry name" value="Bact_solute-bd_prot1"/>
</dbReference>
<keyword evidence="2" id="KW-1185">Reference proteome</keyword>
<evidence type="ECO:0000313" key="1">
    <source>
        <dbReference type="EMBL" id="MFC0212229.1"/>
    </source>
</evidence>
<dbReference type="InterPro" id="IPR006059">
    <property type="entry name" value="SBP"/>
</dbReference>
<dbReference type="RefSeq" id="WP_377469348.1">
    <property type="nucleotide sequence ID" value="NZ_JBHLWN010000027.1"/>
</dbReference>
<dbReference type="PROSITE" id="PS51257">
    <property type="entry name" value="PROKAR_LIPOPROTEIN"/>
    <property type="match status" value="1"/>
</dbReference>
<name>A0ABV6DHY0_9BACL</name>